<comment type="caution">
    <text evidence="1">The sequence shown here is derived from an EMBL/GenBank/DDBJ whole genome shotgun (WGS) entry which is preliminary data.</text>
</comment>
<accession>J9ELI9</accession>
<reference evidence="2" key="1">
    <citation type="submission" date="2012-08" db="EMBL/GenBank/DDBJ databases">
        <title>The Genome Sequence of Wuchereria bancrofti.</title>
        <authorList>
            <person name="Nutman T.B."/>
            <person name="Fink D.L."/>
            <person name="Russ C."/>
            <person name="Young S."/>
            <person name="Zeng Q."/>
            <person name="Koehrsen M."/>
            <person name="Alvarado L."/>
            <person name="Berlin A."/>
            <person name="Chapman S.B."/>
            <person name="Chen Z."/>
            <person name="Freedman E."/>
            <person name="Gellesch M."/>
            <person name="Goldberg J."/>
            <person name="Griggs A."/>
            <person name="Gujja S."/>
            <person name="Heilman E.R."/>
            <person name="Heiman D."/>
            <person name="Hepburn T."/>
            <person name="Howarth C."/>
            <person name="Jen D."/>
            <person name="Larson L."/>
            <person name="Lewis B."/>
            <person name="Mehta T."/>
            <person name="Park D."/>
            <person name="Pearson M."/>
            <person name="Roberts A."/>
            <person name="Saif S."/>
            <person name="Shea T."/>
            <person name="Shenoy N."/>
            <person name="Sisk P."/>
            <person name="Stolte C."/>
            <person name="Sykes S."/>
            <person name="Walk T."/>
            <person name="White J."/>
            <person name="Yandava C."/>
            <person name="Haas B."/>
            <person name="Henn M.R."/>
            <person name="Nusbaum C."/>
            <person name="Birren B."/>
        </authorList>
    </citation>
    <scope>NUCLEOTIDE SEQUENCE [LARGE SCALE GENOMIC DNA]</scope>
    <source>
        <strain evidence="2">NA</strain>
    </source>
</reference>
<dbReference type="PANTHER" id="PTHR45816:SF4">
    <property type="entry name" value="RYR_IP3R HOMOLOGY ASSOCIATED DOMAIN-CONTAINING PROTEIN"/>
    <property type="match status" value="1"/>
</dbReference>
<proteinExistence type="predicted"/>
<organism evidence="1 2">
    <name type="scientific">Wuchereria bancrofti</name>
    <dbReference type="NCBI Taxonomy" id="6293"/>
    <lineage>
        <taxon>Eukaryota</taxon>
        <taxon>Metazoa</taxon>
        <taxon>Ecdysozoa</taxon>
        <taxon>Nematoda</taxon>
        <taxon>Chromadorea</taxon>
        <taxon>Rhabditida</taxon>
        <taxon>Spirurina</taxon>
        <taxon>Spiruromorpha</taxon>
        <taxon>Filarioidea</taxon>
        <taxon>Onchocercidae</taxon>
        <taxon>Wuchereria</taxon>
    </lineage>
</organism>
<dbReference type="EMBL" id="ADBV01007207">
    <property type="protein sequence ID" value="EJW77912.1"/>
    <property type="molecule type" value="Genomic_DNA"/>
</dbReference>
<protein>
    <submittedName>
        <fullName evidence="1">Uncharacterized protein</fullName>
    </submittedName>
</protein>
<dbReference type="InterPro" id="IPR015925">
    <property type="entry name" value="Ryanodine_IP3_receptor"/>
</dbReference>
<dbReference type="Proteomes" id="UP000004810">
    <property type="component" value="Unassembled WGS sequence"/>
</dbReference>
<sequence length="189" mass="21025">MVNEFKMFALPLQTAETSVLVDVLHAPERLFISGSDLYQRCENGVVIGKLIQHCKSLLQHGQEALCVRVLQTLCQMASNTKYNFINQAREVRINLLKQYFGNDAQCSTNGQTRKLESNGYEFGNELKPVKELSLYDVQCKLNSAGASVALPLQTAETSVLVDVLHAPERLFISGSDLYQRCENGVVIGK</sequence>
<gene>
    <name evidence="1" type="ORF">WUBG_11178</name>
</gene>
<evidence type="ECO:0000313" key="1">
    <source>
        <dbReference type="EMBL" id="EJW77912.1"/>
    </source>
</evidence>
<dbReference type="AlphaFoldDB" id="J9ELI9"/>
<evidence type="ECO:0000313" key="2">
    <source>
        <dbReference type="Proteomes" id="UP000004810"/>
    </source>
</evidence>
<dbReference type="GO" id="GO:0006816">
    <property type="term" value="P:calcium ion transport"/>
    <property type="evidence" value="ECO:0007669"/>
    <property type="project" value="InterPro"/>
</dbReference>
<name>J9ELI9_WUCBA</name>
<dbReference type="PANTHER" id="PTHR45816">
    <property type="entry name" value="MIR DOMAIN-CONTAINING PROTEIN"/>
    <property type="match status" value="1"/>
</dbReference>